<proteinExistence type="predicted"/>
<gene>
    <name evidence="1" type="ORF">HPA02_34610</name>
</gene>
<evidence type="ECO:0000313" key="2">
    <source>
        <dbReference type="Proteomes" id="UP000321275"/>
    </source>
</evidence>
<dbReference type="EMBL" id="BJUK01000077">
    <property type="protein sequence ID" value="GEK49178.1"/>
    <property type="molecule type" value="Genomic_DNA"/>
</dbReference>
<protein>
    <submittedName>
        <fullName evidence="1">Uncharacterized protein</fullName>
    </submittedName>
</protein>
<name>A0A510XCN8_9GAMM</name>
<comment type="caution">
    <text evidence="1">The sequence shown here is derived from an EMBL/GenBank/DDBJ whole genome shotgun (WGS) entry which is preliminary data.</text>
</comment>
<keyword evidence="2" id="KW-1185">Reference proteome</keyword>
<dbReference type="AlphaFoldDB" id="A0A510XCN8"/>
<reference evidence="1 2" key="1">
    <citation type="submission" date="2019-07" db="EMBL/GenBank/DDBJ databases">
        <title>Whole genome shotgun sequence of Halomonas pacifica NBRC 102220.</title>
        <authorList>
            <person name="Hosoyama A."/>
            <person name="Uohara A."/>
            <person name="Ohji S."/>
            <person name="Ichikawa N."/>
        </authorList>
    </citation>
    <scope>NUCLEOTIDE SEQUENCE [LARGE SCALE GENOMIC DNA]</scope>
    <source>
        <strain evidence="1 2">NBRC 102220</strain>
    </source>
</reference>
<organism evidence="1 2">
    <name type="scientific">Bisbaumannia pacifica</name>
    <dbReference type="NCBI Taxonomy" id="77098"/>
    <lineage>
        <taxon>Bacteria</taxon>
        <taxon>Pseudomonadati</taxon>
        <taxon>Pseudomonadota</taxon>
        <taxon>Gammaproteobacteria</taxon>
        <taxon>Oceanospirillales</taxon>
        <taxon>Halomonadaceae</taxon>
        <taxon>Bisbaumannia</taxon>
    </lineage>
</organism>
<sequence>MLSQGLRQKGLHGDLRIECAAGQGQLAGIKKPPERSGNGYPWQVIGAGYCQPPAGLCAALT</sequence>
<accession>A0A510XCN8</accession>
<dbReference type="Proteomes" id="UP000321275">
    <property type="component" value="Unassembled WGS sequence"/>
</dbReference>
<evidence type="ECO:0000313" key="1">
    <source>
        <dbReference type="EMBL" id="GEK49178.1"/>
    </source>
</evidence>